<keyword evidence="1" id="KW-0880">Kelch repeat</keyword>
<evidence type="ECO:0000313" key="5">
    <source>
        <dbReference type="EMBL" id="KAK2964669.1"/>
    </source>
</evidence>
<gene>
    <name evidence="5" type="ORF">BLNAU_586</name>
</gene>
<organism evidence="5 6">
    <name type="scientific">Blattamonas nauphoetae</name>
    <dbReference type="NCBI Taxonomy" id="2049346"/>
    <lineage>
        <taxon>Eukaryota</taxon>
        <taxon>Metamonada</taxon>
        <taxon>Preaxostyla</taxon>
        <taxon>Oxymonadida</taxon>
        <taxon>Blattamonas</taxon>
    </lineage>
</organism>
<dbReference type="Pfam" id="PF24681">
    <property type="entry name" value="Kelch_KLHDC2_KLHL20_DRC7"/>
    <property type="match status" value="1"/>
</dbReference>
<keyword evidence="2" id="KW-0677">Repeat</keyword>
<sequence length="881" mass="98791">MHPSLLLLPSSFLSAHAFTQAHLSKKRNNEQAFDTNTFLHSLSIYDSCTAVVFNLKIPNDASCFSLIRLDSYHINAILVIPEEIPEWRCIIPSVLQGRCNHLMIPYKGVFHILGGIGQDPQSRMTINPVTGAAEILPSSLERRYGHTGSIIGSHCYIFGGKDFSVRINELIDYNMETHSCSLVKPSGVVPKKRNNHVSVVYGDSIIIYGGFDKEEGEEGAVGEVLDDMKQFNLHTKKWVEIKTSDYQSIDDEPGKIYLHCGCVLDDNYFYVFGGCHEEVTFSNKDTVSTNDLYRFNLQTCIWKRLGPKKNSTSELGTPSPADLTTGGRNWPEPRQDARLFAYRGTLILYGGSRGSIIYTDVWQYIPSLNSWICLQTQGTGPSQRNLPSVALLDDTLYVHGGLRTKKHFSELYALPLQSCINDTVWRLHMILGYPIHHPAVAEPTLLDTVDKKTPTTQFGSAIAKVESIFEPEESDVPESRMKDYLSKLVASENVDFSFLRKELDALKVPSGKQRATPTSSTTESLYPTLLISKDRFHRLLHTQDTTAVTPLFTPLTPSLHQLVKETVVPAQLLEKGVTSFEFSLLTLLYDLNTCDAYLHFTHDANGIIQEALPYQLIGLPELPTGQFDASILVHSSLINDRIPQLSPFLTKRPDQTPFVSLHKEYIDWINSAAVKPPEIPLLESLLQRTKELVSQREAEMLQTIPQRLTGLSYDAVQALLGYMCTDKILPLSFIPALRNEHALEVIISQTLALHSDEPGRTLRTEPFWELTSAQFGIREGIPNWVLSFPETEREDLPRTHYLDPEFSPTELGPVECAQLHAKGDLWGNKALSQAIYTQFLEITGPDTIAAILQACSTYKVAKMEKMFKGWTKMAKDKGILS</sequence>
<dbReference type="EMBL" id="JARBJD010000002">
    <property type="protein sequence ID" value="KAK2964669.1"/>
    <property type="molecule type" value="Genomic_DNA"/>
</dbReference>
<proteinExistence type="predicted"/>
<dbReference type="PANTHER" id="PTHR46093">
    <property type="entry name" value="ACYL-COA-BINDING DOMAIN-CONTAINING PROTEIN 5"/>
    <property type="match status" value="1"/>
</dbReference>
<feature type="chain" id="PRO_5045239701" description="Galactose oxidase" evidence="4">
    <location>
        <begin position="18"/>
        <end position="881"/>
    </location>
</feature>
<evidence type="ECO:0000256" key="4">
    <source>
        <dbReference type="SAM" id="SignalP"/>
    </source>
</evidence>
<name>A0ABQ9YM92_9EUKA</name>
<evidence type="ECO:0000256" key="3">
    <source>
        <dbReference type="SAM" id="MobiDB-lite"/>
    </source>
</evidence>
<feature type="signal peptide" evidence="4">
    <location>
        <begin position="1"/>
        <end position="17"/>
    </location>
</feature>
<dbReference type="InterPro" id="IPR015915">
    <property type="entry name" value="Kelch-typ_b-propeller"/>
</dbReference>
<keyword evidence="4" id="KW-0732">Signal</keyword>
<dbReference type="Proteomes" id="UP001281761">
    <property type="component" value="Unassembled WGS sequence"/>
</dbReference>
<feature type="region of interest" description="Disordered" evidence="3">
    <location>
        <begin position="309"/>
        <end position="328"/>
    </location>
</feature>
<evidence type="ECO:0008006" key="7">
    <source>
        <dbReference type="Google" id="ProtNLM"/>
    </source>
</evidence>
<evidence type="ECO:0000256" key="2">
    <source>
        <dbReference type="ARBA" id="ARBA00022737"/>
    </source>
</evidence>
<protein>
    <recommendedName>
        <fullName evidence="7">Galactose oxidase</fullName>
    </recommendedName>
</protein>
<reference evidence="5 6" key="1">
    <citation type="journal article" date="2022" name="bioRxiv">
        <title>Genomics of Preaxostyla Flagellates Illuminates Evolutionary Transitions and the Path Towards Mitochondrial Loss.</title>
        <authorList>
            <person name="Novak L.V.F."/>
            <person name="Treitli S.C."/>
            <person name="Pyrih J."/>
            <person name="Halakuc P."/>
            <person name="Pipaliya S.V."/>
            <person name="Vacek V."/>
            <person name="Brzon O."/>
            <person name="Soukal P."/>
            <person name="Eme L."/>
            <person name="Dacks J.B."/>
            <person name="Karnkowska A."/>
            <person name="Elias M."/>
            <person name="Hampl V."/>
        </authorList>
    </citation>
    <scope>NUCLEOTIDE SEQUENCE [LARGE SCALE GENOMIC DNA]</scope>
    <source>
        <strain evidence="5">NAU3</strain>
        <tissue evidence="5">Gut</tissue>
    </source>
</reference>
<dbReference type="PANTHER" id="PTHR46093:SF18">
    <property type="entry name" value="FIBRONECTIN TYPE-III DOMAIN-CONTAINING PROTEIN"/>
    <property type="match status" value="1"/>
</dbReference>
<accession>A0ABQ9YM92</accession>
<keyword evidence="6" id="KW-1185">Reference proteome</keyword>
<dbReference type="Gene3D" id="2.120.10.80">
    <property type="entry name" value="Kelch-type beta propeller"/>
    <property type="match status" value="2"/>
</dbReference>
<comment type="caution">
    <text evidence="5">The sequence shown here is derived from an EMBL/GenBank/DDBJ whole genome shotgun (WGS) entry which is preliminary data.</text>
</comment>
<dbReference type="SUPFAM" id="SSF117281">
    <property type="entry name" value="Kelch motif"/>
    <property type="match status" value="2"/>
</dbReference>
<evidence type="ECO:0000313" key="6">
    <source>
        <dbReference type="Proteomes" id="UP001281761"/>
    </source>
</evidence>
<evidence type="ECO:0000256" key="1">
    <source>
        <dbReference type="ARBA" id="ARBA00022441"/>
    </source>
</evidence>